<organism evidence="1 2">
    <name type="scientific">Neisseria macacae ATCC 33926</name>
    <dbReference type="NCBI Taxonomy" id="997348"/>
    <lineage>
        <taxon>Bacteria</taxon>
        <taxon>Pseudomonadati</taxon>
        <taxon>Pseudomonadota</taxon>
        <taxon>Betaproteobacteria</taxon>
        <taxon>Neisseriales</taxon>
        <taxon>Neisseriaceae</taxon>
        <taxon>Neisseria</taxon>
    </lineage>
</organism>
<proteinExistence type="predicted"/>
<comment type="caution">
    <text evidence="1">The sequence shown here is derived from an EMBL/GenBank/DDBJ whole genome shotgun (WGS) entry which is preliminary data.</text>
</comment>
<name>A0AA36XMT9_9NEIS</name>
<dbReference type="EMBL" id="AFQE01000022">
    <property type="protein sequence ID" value="EGQ78147.1"/>
    <property type="molecule type" value="Genomic_DNA"/>
</dbReference>
<dbReference type="AlphaFoldDB" id="A0AA36XMT9"/>
<sequence length="47" mass="5563">MRRIQEAAAANYQYTGRSIKQRQIGYISLHYKEAWHRLSILDALIKT</sequence>
<evidence type="ECO:0000313" key="1">
    <source>
        <dbReference type="EMBL" id="EGQ78147.1"/>
    </source>
</evidence>
<evidence type="ECO:0000313" key="2">
    <source>
        <dbReference type="Proteomes" id="UP000004982"/>
    </source>
</evidence>
<gene>
    <name evidence="1" type="ORF">HMPREF9418_0372</name>
</gene>
<accession>A0AA36XMT9</accession>
<dbReference type="Proteomes" id="UP000004982">
    <property type="component" value="Unassembled WGS sequence"/>
</dbReference>
<protein>
    <submittedName>
        <fullName evidence="1">BglG family transcription antiterminator</fullName>
    </submittedName>
</protein>
<reference evidence="1 2" key="1">
    <citation type="submission" date="2011-05" db="EMBL/GenBank/DDBJ databases">
        <authorList>
            <person name="Muzny D."/>
            <person name="Qin X."/>
            <person name="Deng J."/>
            <person name="Jiang H."/>
            <person name="Liu Y."/>
            <person name="Qu J."/>
            <person name="Song X.-Z."/>
            <person name="Zhang L."/>
            <person name="Thornton R."/>
            <person name="Coyle M."/>
            <person name="Francisco L."/>
            <person name="Jackson L."/>
            <person name="Javaid M."/>
            <person name="Korchina V."/>
            <person name="Kovar C."/>
            <person name="Mata R."/>
            <person name="Mathew T."/>
            <person name="Ngo R."/>
            <person name="Nguyen L."/>
            <person name="Nguyen N."/>
            <person name="Okwuonu G."/>
            <person name="Ongeri F."/>
            <person name="Pham C."/>
            <person name="Simmons D."/>
            <person name="Wilczek-Boney K."/>
            <person name="Hale W."/>
            <person name="Jakkamsetti A."/>
            <person name="Pham P."/>
            <person name="Ruth R."/>
            <person name="San Lucas F."/>
            <person name="Warren J."/>
            <person name="Zhang J."/>
            <person name="Zhao Z."/>
            <person name="Zhou C."/>
            <person name="Zhu D."/>
            <person name="Lee S."/>
            <person name="Bess C."/>
            <person name="Blankenburg K."/>
            <person name="Forbes L."/>
            <person name="Fu Q."/>
            <person name="Gubbala S."/>
            <person name="Hirani K."/>
            <person name="Jayaseelan J.C."/>
            <person name="Lara F."/>
            <person name="Munidasa M."/>
            <person name="Palculict T."/>
            <person name="Patil S."/>
            <person name="Pu L.-L."/>
            <person name="Saada N."/>
            <person name="Tang L."/>
            <person name="Weissenberger G."/>
            <person name="Zhu Y."/>
            <person name="Hemphill L."/>
            <person name="Shang Y."/>
            <person name="Youmans B."/>
            <person name="Ayvaz T."/>
            <person name="Ross M."/>
            <person name="Santibanez J."/>
            <person name="Aqrawi P."/>
            <person name="Gross S."/>
            <person name="Joshi V."/>
            <person name="Fowler G."/>
            <person name="Nazareth L."/>
            <person name="Reid J."/>
            <person name="Worley K."/>
            <person name="Petrosino J."/>
            <person name="Highlander S."/>
            <person name="Gibbs R."/>
        </authorList>
    </citation>
    <scope>NUCLEOTIDE SEQUENCE [LARGE SCALE GENOMIC DNA]</scope>
    <source>
        <strain evidence="1 2">ATCC 33926</strain>
    </source>
</reference>